<accession>A0A1N6FZ27</accession>
<dbReference type="AlphaFoldDB" id="A0A1N6FZ27"/>
<name>A0A1N6FZ27_9GAMM</name>
<evidence type="ECO:0000313" key="3">
    <source>
        <dbReference type="Proteomes" id="UP000185024"/>
    </source>
</evidence>
<dbReference type="GeneID" id="97275888"/>
<organism evidence="2 3">
    <name type="scientific">Vreelandella aquamarina</name>
    <dbReference type="NCBI Taxonomy" id="77097"/>
    <lineage>
        <taxon>Bacteria</taxon>
        <taxon>Pseudomonadati</taxon>
        <taxon>Pseudomonadota</taxon>
        <taxon>Gammaproteobacteria</taxon>
        <taxon>Oceanospirillales</taxon>
        <taxon>Halomonadaceae</taxon>
        <taxon>Vreelandella</taxon>
    </lineage>
</organism>
<gene>
    <name evidence="2" type="ORF">SAMN05878438_1901</name>
</gene>
<dbReference type="Gene3D" id="3.40.50.300">
    <property type="entry name" value="P-loop containing nucleotide triphosphate hydrolases"/>
    <property type="match status" value="1"/>
</dbReference>
<reference evidence="2 3" key="1">
    <citation type="submission" date="2016-11" db="EMBL/GenBank/DDBJ databases">
        <authorList>
            <person name="Jaros S."/>
            <person name="Januszkiewicz K."/>
            <person name="Wedrychowicz H."/>
        </authorList>
    </citation>
    <scope>NUCLEOTIDE SEQUENCE [LARGE SCALE GENOMIC DNA]</scope>
    <source>
        <strain evidence="2 3">ACAM 239</strain>
    </source>
</reference>
<sequence length="469" mass="52787">MNRIAIVGHPSSDYMDVEALLKKYGMAEAVPSRREGMTVHDIEASLFKAHNAINVEQAQAEAELCQLTPSDVWQELALDLLLGNIEQKGVWGWASHNTLPLLNMWHKVDEQTAFLLVYQHPATALQNALDRNENISPTEVLNNWAAYHGALLAFYLRHPERSFLVHTQQFLSKPQEVLKALPGLSAKPTEDAIVAAKARPLTAVLSSLEGCEQAEAAYIEAEPLARLLSEQVVEKHAALSLYEELQASATQPDEIDGEIDRRDAWQHFRKQRAALLNTLTKLQQTLEKESAKNATLKRENEELKKTPPTPTVAAVDTTELQQENSMLLEQLHVVQEELEKLYSQARKKATVVSESGPYYGAEQRIKRQLTYRLGAVVVNSHSVKDFVCLPLALKREYAAYQKDVKARKGEKLPPISQYADAHKAEQVKRHLSYRLGQVIMDNAGSPMGWLKLPMALSREAKAFRKERQR</sequence>
<dbReference type="InterPro" id="IPR027417">
    <property type="entry name" value="P-loop_NTPase"/>
</dbReference>
<protein>
    <submittedName>
        <fullName evidence="2">Uncharacterized protein</fullName>
    </submittedName>
</protein>
<dbReference type="Proteomes" id="UP000185024">
    <property type="component" value="Unassembled WGS sequence"/>
</dbReference>
<dbReference type="EMBL" id="FSQX01000001">
    <property type="protein sequence ID" value="SIN66070.1"/>
    <property type="molecule type" value="Genomic_DNA"/>
</dbReference>
<feature type="region of interest" description="Disordered" evidence="1">
    <location>
        <begin position="290"/>
        <end position="310"/>
    </location>
</feature>
<feature type="compositionally biased region" description="Basic and acidic residues" evidence="1">
    <location>
        <begin position="290"/>
        <end position="305"/>
    </location>
</feature>
<dbReference type="RefSeq" id="WP_139296634.1">
    <property type="nucleotide sequence ID" value="NZ_BJOI01000007.1"/>
</dbReference>
<evidence type="ECO:0000313" key="2">
    <source>
        <dbReference type="EMBL" id="SIN66070.1"/>
    </source>
</evidence>
<proteinExistence type="predicted"/>
<evidence type="ECO:0000256" key="1">
    <source>
        <dbReference type="SAM" id="MobiDB-lite"/>
    </source>
</evidence>